<dbReference type="GO" id="GO:0003700">
    <property type="term" value="F:DNA-binding transcription factor activity"/>
    <property type="evidence" value="ECO:0007669"/>
    <property type="project" value="TreeGrafter"/>
</dbReference>
<reference evidence="8" key="1">
    <citation type="submission" date="2016-10" db="EMBL/GenBank/DDBJ databases">
        <authorList>
            <person name="Varghese N."/>
            <person name="Submissions S."/>
        </authorList>
    </citation>
    <scope>NUCLEOTIDE SEQUENCE [LARGE SCALE GENOMIC DNA]</scope>
    <source>
        <strain evidence="8">DSM 44232</strain>
    </source>
</reference>
<evidence type="ECO:0000256" key="5">
    <source>
        <dbReference type="SAM" id="MobiDB-lite"/>
    </source>
</evidence>
<organism evidence="7 8">
    <name type="scientific">Lentzea waywayandensis</name>
    <dbReference type="NCBI Taxonomy" id="84724"/>
    <lineage>
        <taxon>Bacteria</taxon>
        <taxon>Bacillati</taxon>
        <taxon>Actinomycetota</taxon>
        <taxon>Actinomycetes</taxon>
        <taxon>Pseudonocardiales</taxon>
        <taxon>Pseudonocardiaceae</taxon>
        <taxon>Lentzea</taxon>
    </lineage>
</organism>
<dbReference type="PANTHER" id="PTHR30055:SF234">
    <property type="entry name" value="HTH-TYPE TRANSCRIPTIONAL REGULATOR BETI"/>
    <property type="match status" value="1"/>
</dbReference>
<dbReference type="AlphaFoldDB" id="A0A1I6FD05"/>
<dbReference type="SUPFAM" id="SSF48498">
    <property type="entry name" value="Tetracyclin repressor-like, C-terminal domain"/>
    <property type="match status" value="1"/>
</dbReference>
<evidence type="ECO:0000256" key="1">
    <source>
        <dbReference type="ARBA" id="ARBA00023015"/>
    </source>
</evidence>
<dbReference type="InterPro" id="IPR049445">
    <property type="entry name" value="TetR_SbtR-like_C"/>
</dbReference>
<dbReference type="InterPro" id="IPR009057">
    <property type="entry name" value="Homeodomain-like_sf"/>
</dbReference>
<feature type="region of interest" description="Disordered" evidence="5">
    <location>
        <begin position="200"/>
        <end position="233"/>
    </location>
</feature>
<feature type="DNA-binding region" description="H-T-H motif" evidence="4">
    <location>
        <begin position="32"/>
        <end position="51"/>
    </location>
</feature>
<keyword evidence="2 4" id="KW-0238">DNA-binding</keyword>
<name>A0A1I6FD05_9PSEU</name>
<keyword evidence="8" id="KW-1185">Reference proteome</keyword>
<dbReference type="InterPro" id="IPR036271">
    <property type="entry name" value="Tet_transcr_reg_TetR-rel_C_sf"/>
</dbReference>
<dbReference type="OrthoDB" id="3192968at2"/>
<evidence type="ECO:0000256" key="2">
    <source>
        <dbReference type="ARBA" id="ARBA00023125"/>
    </source>
</evidence>
<dbReference type="GO" id="GO:0000976">
    <property type="term" value="F:transcription cis-regulatory region binding"/>
    <property type="evidence" value="ECO:0007669"/>
    <property type="project" value="TreeGrafter"/>
</dbReference>
<evidence type="ECO:0000256" key="4">
    <source>
        <dbReference type="PROSITE-ProRule" id="PRU00335"/>
    </source>
</evidence>
<dbReference type="Gene3D" id="1.10.357.10">
    <property type="entry name" value="Tetracycline Repressor, domain 2"/>
    <property type="match status" value="1"/>
</dbReference>
<evidence type="ECO:0000256" key="3">
    <source>
        <dbReference type="ARBA" id="ARBA00023163"/>
    </source>
</evidence>
<proteinExistence type="predicted"/>
<dbReference type="PANTHER" id="PTHR30055">
    <property type="entry name" value="HTH-TYPE TRANSCRIPTIONAL REGULATOR RUTR"/>
    <property type="match status" value="1"/>
</dbReference>
<gene>
    <name evidence="7" type="ORF">SAMN04488564_111306</name>
</gene>
<keyword evidence="3" id="KW-0804">Transcription</keyword>
<keyword evidence="1" id="KW-0805">Transcription regulation</keyword>
<dbReference type="Proteomes" id="UP000198583">
    <property type="component" value="Unassembled WGS sequence"/>
</dbReference>
<dbReference type="Pfam" id="PF00440">
    <property type="entry name" value="TetR_N"/>
    <property type="match status" value="1"/>
</dbReference>
<dbReference type="InterPro" id="IPR050109">
    <property type="entry name" value="HTH-type_TetR-like_transc_reg"/>
</dbReference>
<dbReference type="RefSeq" id="WP_093603315.1">
    <property type="nucleotide sequence ID" value="NZ_FOYL01000011.1"/>
</dbReference>
<dbReference type="STRING" id="84724.SAMN04488564_111306"/>
<evidence type="ECO:0000313" key="7">
    <source>
        <dbReference type="EMBL" id="SFR27866.1"/>
    </source>
</evidence>
<dbReference type="EMBL" id="FOYL01000011">
    <property type="protein sequence ID" value="SFR27866.1"/>
    <property type="molecule type" value="Genomic_DNA"/>
</dbReference>
<dbReference type="PRINTS" id="PR00455">
    <property type="entry name" value="HTHTETR"/>
</dbReference>
<feature type="domain" description="HTH tetR-type" evidence="6">
    <location>
        <begin position="10"/>
        <end position="69"/>
    </location>
</feature>
<evidence type="ECO:0000259" key="6">
    <source>
        <dbReference type="PROSITE" id="PS50977"/>
    </source>
</evidence>
<accession>A0A1I6FD05</accession>
<evidence type="ECO:0000313" key="8">
    <source>
        <dbReference type="Proteomes" id="UP000198583"/>
    </source>
</evidence>
<dbReference type="Pfam" id="PF21597">
    <property type="entry name" value="TetR_C_43"/>
    <property type="match status" value="1"/>
</dbReference>
<sequence length="233" mass="25296">MSTPRRRDAQANLARVLAAATEVFALRGCSATLADVAKAAGVGVATVYRTFETKDDLIYAVYEPKIADAREQARAASDNSDPWQGVVAHLEQSVPTLAADKGFRELLSGSYSETLGWSRPRTPHRLAKLVEDSHNQTGEHLERLVERAREAGVVRDDLVAGDLLLLSMAVQTAVEFGGPTHPLLYKRMIGFLLDGIRPSREAPTPLPEPGLTSPQIAALERERSERMSGSPEA</sequence>
<dbReference type="InterPro" id="IPR001647">
    <property type="entry name" value="HTH_TetR"/>
</dbReference>
<dbReference type="PROSITE" id="PS50977">
    <property type="entry name" value="HTH_TETR_2"/>
    <property type="match status" value="1"/>
</dbReference>
<protein>
    <submittedName>
        <fullName evidence="7">DNA-binding transcriptional regulator, AcrR family</fullName>
    </submittedName>
</protein>
<dbReference type="SUPFAM" id="SSF46689">
    <property type="entry name" value="Homeodomain-like"/>
    <property type="match status" value="1"/>
</dbReference>